<sequence length="1489" mass="156167">MKITKWQKKGKANLWAFLLVLMATLFFSGVVFADSDLPSDPPTDSTPAVEETLPAEEVVDEPAPSPDEIGAESPAVDDPAGAEVSADEGEEDPQPAEDPASDVDEPDPADESETPDGDAAENEAGDEAGDETGDEIGETTDPTAPLADEPVVEIVNQDGETVTPDNSLPTTGSDPRWKVGTTWYSVVANEADCYEGTSVGGGTCWVSSTPITTALEKIESGLLPSDKKLYIDEGTFDEGDILISGVYLSQLNGLIGSGSQTTTVIGKITLDGNKGGFTFSGLTITGGIEVENSAGNLVMTDMNVSNPYGNGLEVGMADGTPAHSGSVTISDSSFNESNYSGALIKATSTVTITNSTFNNNGISLDNLKQTGLYINTTGVINLNGVTASANYGRGIDIGNFSALTAKNIITNSNKSYFTYAGDGFYVYPGGILTGKVTLENIEANNNGHFGIYINGMGIVSLKNAEAIANGDSGIDVQTSNAVTINGAHVEDNSAQGIYIASAKTVTLNSITSSFNGANGILVEGWGSTYPTLVTISSPKSGGGVMANHIEENGEDGIKVFAKGQITLTNIDSINNSGRGVTLDNCLMNSETGLCSGSGNVNINVTSSNWINSIKGNNEYGLWVLSKGVVAISQTNADTNGYEGMYVDTQGAIKLSQVSASSNDRNGAYLTNLSAPKGQLVSILDSTFDQNNGMGVYVLTAGAITFSGSSAKENHSPTIGGPLKGPITIEDNFIGSDGGEVWGFYGNAGDEIDIIVKVDDFQSVVTLYNSIYEVIASESGNYDDNYTRITLTLTSSDWYSIWVQYSGEYDGTTIYTLMFNDPDQTHVIYPGSGAVLDNSAAKANVTVSTTSNNLSNTFDGNDSYGLKIISNGNISITNPTASNNFRSGLSLENPSAKGIVTILDKNVGSGDILANNGWTGLTVSTLGNIVLNGLTAQDNSREGFFLENCIYDSALNVCRGKGTVTLSNLVSNRNGTGMYVNSYGNISLTNVNGSNNFVGFTLNNQQGVGNVTLKKVSSNNNNDTGINIYSNGQVTLSTITAKDNFKTHDSISNGGAVSDYYNADVSADQWGFDAETGVEYTFRLNASDDSNLDVNNFIGSLALYNSDGDVVSFDSVSGTGTNALTATWTAASSGYYYVEVTEAGNNSGFYRLSVNNENFGDMTYYYVDGLNIQTAKNVIFSGKDTNDLSHNSLTGLFLVTQGNISLLNVQANSNGTEGVKLDNSSGYGTVTVNGSSDTSRSTFNANGWQGLVINTNGTVSLNYVTAMSNSDKGIDVDNSSALIAKTVTAKNLNLYNNGTDGLSVVSQGNITLNNINAQGNGLNGVYAINDNGNTKNKVMVSGDNYFWNSGADGLHIETSGMATLSSIDARYNGLDGIYVTAPMGISLSKTYVKASGLDGIRLDSSGAVTLTDVSSFANGRSDDNDGVLIIMRQAAKTTIKSSAFMGNEGHGIRIVYTVETYPQPVLLNTVYTGNDTNNSGDENLQITNSH</sequence>
<dbReference type="GO" id="GO:0016829">
    <property type="term" value="F:lyase activity"/>
    <property type="evidence" value="ECO:0007669"/>
    <property type="project" value="UniProtKB-KW"/>
</dbReference>
<feature type="domain" description="Right handed beta helix" evidence="3">
    <location>
        <begin position="1345"/>
        <end position="1457"/>
    </location>
</feature>
<keyword evidence="5" id="KW-1185">Reference proteome</keyword>
<evidence type="ECO:0000313" key="5">
    <source>
        <dbReference type="Proteomes" id="UP000256388"/>
    </source>
</evidence>
<dbReference type="RefSeq" id="WP_116225645.1">
    <property type="nucleotide sequence ID" value="NZ_AP018437.1"/>
</dbReference>
<keyword evidence="2" id="KW-0732">Signal</keyword>
<feature type="domain" description="Right handed beta helix" evidence="3">
    <location>
        <begin position="370"/>
        <end position="528"/>
    </location>
</feature>
<comment type="caution">
    <text evidence="4">The sequence shown here is derived from an EMBL/GenBank/DDBJ whole genome shotgun (WGS) entry which is preliminary data.</text>
</comment>
<dbReference type="SMART" id="SM00710">
    <property type="entry name" value="PbH1"/>
    <property type="match status" value="22"/>
</dbReference>
<evidence type="ECO:0000256" key="1">
    <source>
        <dbReference type="SAM" id="MobiDB-lite"/>
    </source>
</evidence>
<feature type="chain" id="PRO_5030063672" evidence="2">
    <location>
        <begin position="34"/>
        <end position="1489"/>
    </location>
</feature>
<keyword evidence="4" id="KW-0456">Lyase</keyword>
<dbReference type="InterPro" id="IPR012334">
    <property type="entry name" value="Pectin_lyas_fold"/>
</dbReference>
<organism evidence="4 5">
    <name type="scientific">Pelolinea submarina</name>
    <dbReference type="NCBI Taxonomy" id="913107"/>
    <lineage>
        <taxon>Bacteria</taxon>
        <taxon>Bacillati</taxon>
        <taxon>Chloroflexota</taxon>
        <taxon>Anaerolineae</taxon>
        <taxon>Anaerolineales</taxon>
        <taxon>Anaerolineaceae</taxon>
        <taxon>Pelolinea</taxon>
    </lineage>
</organism>
<proteinExistence type="predicted"/>
<evidence type="ECO:0000313" key="4">
    <source>
        <dbReference type="EMBL" id="REG07170.1"/>
    </source>
</evidence>
<evidence type="ECO:0000259" key="3">
    <source>
        <dbReference type="Pfam" id="PF13229"/>
    </source>
</evidence>
<dbReference type="Pfam" id="PF13229">
    <property type="entry name" value="Beta_helix"/>
    <property type="match status" value="2"/>
</dbReference>
<dbReference type="Proteomes" id="UP000256388">
    <property type="component" value="Unassembled WGS sequence"/>
</dbReference>
<accession>A0A347ZVZ3</accession>
<name>A0A347ZVZ3_9CHLR</name>
<feature type="region of interest" description="Disordered" evidence="1">
    <location>
        <begin position="38"/>
        <end position="148"/>
    </location>
</feature>
<dbReference type="InterPro" id="IPR006626">
    <property type="entry name" value="PbH1"/>
</dbReference>
<reference evidence="4 5" key="1">
    <citation type="submission" date="2018-08" db="EMBL/GenBank/DDBJ databases">
        <title>Genomic Encyclopedia of Type Strains, Phase IV (KMG-IV): sequencing the most valuable type-strain genomes for metagenomic binning, comparative biology and taxonomic classification.</title>
        <authorList>
            <person name="Goeker M."/>
        </authorList>
    </citation>
    <scope>NUCLEOTIDE SEQUENCE [LARGE SCALE GENOMIC DNA]</scope>
    <source>
        <strain evidence="4 5">DSM 23923</strain>
    </source>
</reference>
<gene>
    <name evidence="4" type="ORF">DFR64_2374</name>
</gene>
<evidence type="ECO:0000256" key="2">
    <source>
        <dbReference type="SAM" id="SignalP"/>
    </source>
</evidence>
<dbReference type="EMBL" id="QUMS01000003">
    <property type="protein sequence ID" value="REG07170.1"/>
    <property type="molecule type" value="Genomic_DNA"/>
</dbReference>
<feature type="compositionally biased region" description="Acidic residues" evidence="1">
    <location>
        <begin position="85"/>
        <end position="138"/>
    </location>
</feature>
<feature type="compositionally biased region" description="Low complexity" evidence="1">
    <location>
        <begin position="38"/>
        <end position="47"/>
    </location>
</feature>
<dbReference type="InterPro" id="IPR039448">
    <property type="entry name" value="Beta_helix"/>
</dbReference>
<feature type="signal peptide" evidence="2">
    <location>
        <begin position="1"/>
        <end position="33"/>
    </location>
</feature>
<dbReference type="InterPro" id="IPR011050">
    <property type="entry name" value="Pectin_lyase_fold/virulence"/>
</dbReference>
<dbReference type="Gene3D" id="2.160.20.10">
    <property type="entry name" value="Single-stranded right-handed beta-helix, Pectin lyase-like"/>
    <property type="match status" value="3"/>
</dbReference>
<dbReference type="Gene3D" id="2.60.120.380">
    <property type="match status" value="1"/>
</dbReference>
<protein>
    <submittedName>
        <fullName evidence="4">Parallel beta helix pectate lyase-like protein</fullName>
    </submittedName>
</protein>
<dbReference type="SUPFAM" id="SSF51126">
    <property type="entry name" value="Pectin lyase-like"/>
    <property type="match status" value="3"/>
</dbReference>